<evidence type="ECO:0000313" key="1">
    <source>
        <dbReference type="EMBL" id="TKW11816.1"/>
    </source>
</evidence>
<dbReference type="Proteomes" id="UP000298652">
    <property type="component" value="Chromosome 6"/>
</dbReference>
<dbReference type="EMBL" id="CM016557">
    <property type="protein sequence ID" value="TKW11816.1"/>
    <property type="molecule type" value="Genomic_DNA"/>
</dbReference>
<reference evidence="1" key="1">
    <citation type="submission" date="2019-03" db="EMBL/GenBank/DDBJ databases">
        <title>WGS assembly of Setaria viridis.</title>
        <authorList>
            <person name="Huang P."/>
            <person name="Jenkins J."/>
            <person name="Grimwood J."/>
            <person name="Barry K."/>
            <person name="Healey A."/>
            <person name="Mamidi S."/>
            <person name="Sreedasyam A."/>
            <person name="Shu S."/>
            <person name="Feldman M."/>
            <person name="Wu J."/>
            <person name="Yu Y."/>
            <person name="Chen C."/>
            <person name="Johnson J."/>
            <person name="Rokhsar D."/>
            <person name="Baxter I."/>
            <person name="Schmutz J."/>
            <person name="Brutnell T."/>
            <person name="Kellogg E."/>
        </authorList>
    </citation>
    <scope>NUCLEOTIDE SEQUENCE [LARGE SCALE GENOMIC DNA]</scope>
</reference>
<organism evidence="1 2">
    <name type="scientific">Setaria viridis</name>
    <name type="common">Green bristlegrass</name>
    <name type="synonym">Setaria italica subsp. viridis</name>
    <dbReference type="NCBI Taxonomy" id="4556"/>
    <lineage>
        <taxon>Eukaryota</taxon>
        <taxon>Viridiplantae</taxon>
        <taxon>Streptophyta</taxon>
        <taxon>Embryophyta</taxon>
        <taxon>Tracheophyta</taxon>
        <taxon>Spermatophyta</taxon>
        <taxon>Magnoliopsida</taxon>
        <taxon>Liliopsida</taxon>
        <taxon>Poales</taxon>
        <taxon>Poaceae</taxon>
        <taxon>PACMAD clade</taxon>
        <taxon>Panicoideae</taxon>
        <taxon>Panicodae</taxon>
        <taxon>Paniceae</taxon>
        <taxon>Cenchrinae</taxon>
        <taxon>Setaria</taxon>
    </lineage>
</organism>
<proteinExistence type="predicted"/>
<keyword evidence="2" id="KW-1185">Reference proteome</keyword>
<protein>
    <submittedName>
        <fullName evidence="1">Uncharacterized protein</fullName>
    </submittedName>
</protein>
<evidence type="ECO:0000313" key="2">
    <source>
        <dbReference type="Proteomes" id="UP000298652"/>
    </source>
</evidence>
<gene>
    <name evidence="1" type="ORF">SEVIR_6G257050v2</name>
</gene>
<name>A0A4V6D5V3_SETVI</name>
<dbReference type="AlphaFoldDB" id="A0A4V6D5V3"/>
<accession>A0A4V6D5V3</accession>
<sequence length="61" mass="7204">MEIIVLMCWSIWISRNDIIFKGIISTVQSCLGLFRVVFTEAIYRAKDTQKILMSQWLDQHL</sequence>
<dbReference type="Gramene" id="TKW11816">
    <property type="protein sequence ID" value="TKW11816"/>
    <property type="gene ID" value="SEVIR_6G257050v2"/>
</dbReference>